<feature type="compositionally biased region" description="Polar residues" evidence="4">
    <location>
        <begin position="963"/>
        <end position="980"/>
    </location>
</feature>
<feature type="compositionally biased region" description="Polar residues" evidence="4">
    <location>
        <begin position="513"/>
        <end position="532"/>
    </location>
</feature>
<dbReference type="SUPFAM" id="SSF47676">
    <property type="entry name" value="Conserved domain common to transcription factors TFIIS, elongin A, CRSP70"/>
    <property type="match status" value="1"/>
</dbReference>
<feature type="compositionally biased region" description="Low complexity" evidence="4">
    <location>
        <begin position="995"/>
        <end position="1004"/>
    </location>
</feature>
<name>A0A6V7PC26_ANACO</name>
<feature type="region of interest" description="Disordered" evidence="4">
    <location>
        <begin position="631"/>
        <end position="650"/>
    </location>
</feature>
<dbReference type="PANTHER" id="PTHR33400:SF6">
    <property type="entry name" value="HOMEOBOX PROTEIN LUMINIDEPENDENS"/>
    <property type="match status" value="1"/>
</dbReference>
<gene>
    <name evidence="6" type="ORF">CB5_LOCUS11648</name>
</gene>
<feature type="region of interest" description="Disordered" evidence="4">
    <location>
        <begin position="659"/>
        <end position="715"/>
    </location>
</feature>
<keyword evidence="2 3" id="KW-0238">DNA-binding</keyword>
<feature type="region of interest" description="Disordered" evidence="4">
    <location>
        <begin position="945"/>
        <end position="1082"/>
    </location>
</feature>
<keyword evidence="3" id="KW-0371">Homeobox</keyword>
<evidence type="ECO:0000256" key="2">
    <source>
        <dbReference type="ARBA" id="ARBA00023125"/>
    </source>
</evidence>
<evidence type="ECO:0000256" key="1">
    <source>
        <dbReference type="ARBA" id="ARBA00004123"/>
    </source>
</evidence>
<feature type="compositionally biased region" description="Pro residues" evidence="4">
    <location>
        <begin position="776"/>
        <end position="791"/>
    </location>
</feature>
<feature type="compositionally biased region" description="Pro residues" evidence="4">
    <location>
        <begin position="801"/>
        <end position="815"/>
    </location>
</feature>
<dbReference type="InterPro" id="IPR035441">
    <property type="entry name" value="TFIIS/LEDGF_dom_sf"/>
</dbReference>
<dbReference type="Gene3D" id="1.10.10.60">
    <property type="entry name" value="Homeodomain-like"/>
    <property type="match status" value="1"/>
</dbReference>
<dbReference type="EMBL" id="LR862147">
    <property type="protein sequence ID" value="CAD1828437.1"/>
    <property type="molecule type" value="Genomic_DNA"/>
</dbReference>
<evidence type="ECO:0000256" key="3">
    <source>
        <dbReference type="PROSITE-ProRule" id="PRU00108"/>
    </source>
</evidence>
<protein>
    <recommendedName>
        <fullName evidence="5">Homeobox domain-containing protein</fullName>
    </recommendedName>
</protein>
<comment type="subcellular location">
    <subcellularLocation>
        <location evidence="1 3">Nucleus</location>
    </subcellularLocation>
</comment>
<dbReference type="GO" id="GO:0010228">
    <property type="term" value="P:vegetative to reproductive phase transition of meristem"/>
    <property type="evidence" value="ECO:0007669"/>
    <property type="project" value="TreeGrafter"/>
</dbReference>
<keyword evidence="3" id="KW-0539">Nucleus</keyword>
<feature type="region of interest" description="Disordered" evidence="4">
    <location>
        <begin position="764"/>
        <end position="817"/>
    </location>
</feature>
<dbReference type="PANTHER" id="PTHR33400">
    <property type="entry name" value="ZINC FINGER CCCH DOMAIN-CONTAINING PROTEIN 6-RELATED"/>
    <property type="match status" value="1"/>
</dbReference>
<organism evidence="6">
    <name type="scientific">Ananas comosus var. bracteatus</name>
    <name type="common">red pineapple</name>
    <dbReference type="NCBI Taxonomy" id="296719"/>
    <lineage>
        <taxon>Eukaryota</taxon>
        <taxon>Viridiplantae</taxon>
        <taxon>Streptophyta</taxon>
        <taxon>Embryophyta</taxon>
        <taxon>Tracheophyta</taxon>
        <taxon>Spermatophyta</taxon>
        <taxon>Magnoliopsida</taxon>
        <taxon>Liliopsida</taxon>
        <taxon>Poales</taxon>
        <taxon>Bromeliaceae</taxon>
        <taxon>Bromelioideae</taxon>
        <taxon>Ananas</taxon>
    </lineage>
</organism>
<dbReference type="GO" id="GO:0003677">
    <property type="term" value="F:DNA binding"/>
    <property type="evidence" value="ECO:0007669"/>
    <property type="project" value="UniProtKB-UniRule"/>
</dbReference>
<sequence>MLLYPRRLSARIVDGTRSCGGGGGGGGGCSGRIGPRGVSAESLAGILHAQRELFHSQVEELQRLVVAQCKLTGVNPLAQEMVLRIFPGKKPRDLLNPKAVKYMQSIFSIKDTIGKKETREISALCGVTVTQVRDFFTSQRSRVRKLVHLSHEKATRLEVSHQSSSNVCCIISDQPPPISIEPPLQTAEPQKALEPSGIPTNSAIIYATSKEVQQGTEHLVNVKAVEGSTKQDTVPGEAFHGVDSEDKTFLDSVFSLMRKDETFSGQVKLMEWILHINNIAVLHWFVTRGGLTILATWLSQAAVEEQTSVLDVIFKVLCHLPLHKALPVDMSAILQTVNRLRFYRSSDISNRAKILLKRWSKLLLRSQALRKPPINSLKEVQKAMICKQRIGEILKDEFWQNDTEIPEDILALTENTENSSVTEPKKALKLLTASSDESTKKHGLTVSSSKTKERRKVLLVEHPERKSAGRNVQVARAVSTCSSRPLSADDIQKAKMRAMYMQNKYGKADASKSENNLQKTENPKVSPTSPSAHTIMPALRISQLPPLKKSVEKTPLATTANHPCHKPEIPVKQKPILTSREHLMEMLKRNQIRWRTPPEVRIDPAWRVGAGENSKELQVQTQRNRREKEMCNLNLQDIPPNPKEPWDTEMDFDDSLTLEIPTEQPPDADATEEDLVPPPPPSNTQILTEASPPDPTPSVSPPASGEGAGPPGPDLELLAVLLKNPELVFALTSGQGKSLPSEQTVALLDLLKRSGVGLAELVKGSVNGSEEKPKEPQPVPVPVPVPAPVPVPQLKHETKPEPIPTSLPSPTPPSDPAERINWRSEFPTPMRTPALQPHLPIIRGGTAISNTAGPPPRTHSPVVAPSLVDNFSNARTTSLSMPQLSGSINPSHQHRPAHDILPNRQRDPSLHQNPAFTGDVLSSRHQLVSNIPAASVRSMSPALNATKSMPQSEPTAFPPRVPSWQSTGATSAWRGPQSNLPDVPDPTPRLPMSQNGYNNSYSNGAMPAHRVAFPGRDEPMLDSWSPHGSPRSEFRAGWNPTEQRMNDGRSYRPESSRQWNPGNRDQYRSGSSRRWRDRDRRR</sequence>
<dbReference type="PROSITE" id="PS50071">
    <property type="entry name" value="HOMEOBOX_2"/>
    <property type="match status" value="1"/>
</dbReference>
<dbReference type="GO" id="GO:0005634">
    <property type="term" value="C:nucleus"/>
    <property type="evidence" value="ECO:0007669"/>
    <property type="project" value="UniProtKB-SubCell"/>
</dbReference>
<dbReference type="AlphaFoldDB" id="A0A6V7PC26"/>
<feature type="compositionally biased region" description="Polar residues" evidence="4">
    <location>
        <begin position="945"/>
        <end position="954"/>
    </location>
</feature>
<accession>A0A6V7PC26</accession>
<evidence type="ECO:0000259" key="5">
    <source>
        <dbReference type="PROSITE" id="PS50071"/>
    </source>
</evidence>
<proteinExistence type="predicted"/>
<dbReference type="SUPFAM" id="SSF46689">
    <property type="entry name" value="Homeodomain-like"/>
    <property type="match status" value="1"/>
</dbReference>
<dbReference type="SMART" id="SM00389">
    <property type="entry name" value="HOX"/>
    <property type="match status" value="1"/>
</dbReference>
<dbReference type="PROSITE" id="PS51257">
    <property type="entry name" value="PROKAR_LIPOPROTEIN"/>
    <property type="match status" value="1"/>
</dbReference>
<feature type="compositionally biased region" description="Basic and acidic residues" evidence="4">
    <location>
        <begin position="1044"/>
        <end position="1055"/>
    </location>
</feature>
<evidence type="ECO:0000256" key="4">
    <source>
        <dbReference type="SAM" id="MobiDB-lite"/>
    </source>
</evidence>
<dbReference type="InterPro" id="IPR001356">
    <property type="entry name" value="HD"/>
</dbReference>
<evidence type="ECO:0000313" key="6">
    <source>
        <dbReference type="EMBL" id="CAD1828437.1"/>
    </source>
</evidence>
<reference evidence="6" key="1">
    <citation type="submission" date="2020-07" db="EMBL/GenBank/DDBJ databases">
        <authorList>
            <person name="Lin J."/>
        </authorList>
    </citation>
    <scope>NUCLEOTIDE SEQUENCE</scope>
</reference>
<feature type="domain" description="Homeobox" evidence="5">
    <location>
        <begin position="86"/>
        <end position="146"/>
    </location>
</feature>
<dbReference type="InterPro" id="IPR009057">
    <property type="entry name" value="Homeodomain-like_sf"/>
</dbReference>
<feature type="region of interest" description="Disordered" evidence="4">
    <location>
        <begin position="884"/>
        <end position="912"/>
    </location>
</feature>
<feature type="DNA-binding region" description="Homeobox" evidence="3">
    <location>
        <begin position="88"/>
        <end position="147"/>
    </location>
</feature>
<feature type="region of interest" description="Disordered" evidence="4">
    <location>
        <begin position="508"/>
        <end position="532"/>
    </location>
</feature>